<dbReference type="EMBL" id="KL981510">
    <property type="protein sequence ID" value="KFK23200.1"/>
    <property type="molecule type" value="Genomic_DNA"/>
</dbReference>
<accession>A0A087FZZ8</accession>
<proteinExistence type="predicted"/>
<evidence type="ECO:0000313" key="3">
    <source>
        <dbReference type="Proteomes" id="UP000029120"/>
    </source>
</evidence>
<name>A0A087FZZ8_ARAAL</name>
<dbReference type="Proteomes" id="UP000029120">
    <property type="component" value="Unassembled WGS sequence"/>
</dbReference>
<keyword evidence="3" id="KW-1185">Reference proteome</keyword>
<sequence length="254" mass="28361">MRQRSPKLLSFPSSSTDWLVTMLRMFIVEIVSFTRREANTALELRLDEFAEWNRVFERDALSVQKLKKECNTKLPKLKSRCTKGEDEIASLRSQLSSPSDLQSTRIDEAVAAAREETARGFEERVSEVAGLLTVIGGKAQADMLDLAEIDANLEFIGLLQGPKPPDLLTKIKALRLREALIYDAYNMFEDLLARVRRVLEIPEVSVAGVEVDAADDDDVEASDDDVEEGDNDVKAGDNDAQADKDEDGHEETED</sequence>
<dbReference type="AlphaFoldDB" id="A0A087FZZ8"/>
<dbReference type="Gramene" id="KFK23200">
    <property type="protein sequence ID" value="KFK23200"/>
    <property type="gene ID" value="AALP_AAs41740U000100"/>
</dbReference>
<gene>
    <name evidence="2" type="ORF">AALP_AAs41740U000100</name>
</gene>
<feature type="compositionally biased region" description="Acidic residues" evidence="1">
    <location>
        <begin position="212"/>
        <end position="230"/>
    </location>
</feature>
<protein>
    <submittedName>
        <fullName evidence="2">Uncharacterized protein</fullName>
    </submittedName>
</protein>
<reference evidence="3" key="1">
    <citation type="journal article" date="2015" name="Nat. Plants">
        <title>Genome expansion of Arabis alpina linked with retrotransposition and reduced symmetric DNA methylation.</title>
        <authorList>
            <person name="Willing E.M."/>
            <person name="Rawat V."/>
            <person name="Mandakova T."/>
            <person name="Maumus F."/>
            <person name="James G.V."/>
            <person name="Nordstroem K.J."/>
            <person name="Becker C."/>
            <person name="Warthmann N."/>
            <person name="Chica C."/>
            <person name="Szarzynska B."/>
            <person name="Zytnicki M."/>
            <person name="Albani M.C."/>
            <person name="Kiefer C."/>
            <person name="Bergonzi S."/>
            <person name="Castaings L."/>
            <person name="Mateos J.L."/>
            <person name="Berns M.C."/>
            <person name="Bujdoso N."/>
            <person name="Piofczyk T."/>
            <person name="de Lorenzo L."/>
            <person name="Barrero-Sicilia C."/>
            <person name="Mateos I."/>
            <person name="Piednoel M."/>
            <person name="Hagmann J."/>
            <person name="Chen-Min-Tao R."/>
            <person name="Iglesias-Fernandez R."/>
            <person name="Schuster S.C."/>
            <person name="Alonso-Blanco C."/>
            <person name="Roudier F."/>
            <person name="Carbonero P."/>
            <person name="Paz-Ares J."/>
            <person name="Davis S.J."/>
            <person name="Pecinka A."/>
            <person name="Quesneville H."/>
            <person name="Colot V."/>
            <person name="Lysak M.A."/>
            <person name="Weigel D."/>
            <person name="Coupland G."/>
            <person name="Schneeberger K."/>
        </authorList>
    </citation>
    <scope>NUCLEOTIDE SEQUENCE [LARGE SCALE GENOMIC DNA]</scope>
    <source>
        <strain evidence="3">cv. Pajares</strain>
    </source>
</reference>
<feature type="compositionally biased region" description="Basic and acidic residues" evidence="1">
    <location>
        <begin position="231"/>
        <end position="247"/>
    </location>
</feature>
<evidence type="ECO:0000256" key="1">
    <source>
        <dbReference type="SAM" id="MobiDB-lite"/>
    </source>
</evidence>
<evidence type="ECO:0000313" key="2">
    <source>
        <dbReference type="EMBL" id="KFK23200.1"/>
    </source>
</evidence>
<organism evidence="2 3">
    <name type="scientific">Arabis alpina</name>
    <name type="common">Alpine rock-cress</name>
    <dbReference type="NCBI Taxonomy" id="50452"/>
    <lineage>
        <taxon>Eukaryota</taxon>
        <taxon>Viridiplantae</taxon>
        <taxon>Streptophyta</taxon>
        <taxon>Embryophyta</taxon>
        <taxon>Tracheophyta</taxon>
        <taxon>Spermatophyta</taxon>
        <taxon>Magnoliopsida</taxon>
        <taxon>eudicotyledons</taxon>
        <taxon>Gunneridae</taxon>
        <taxon>Pentapetalae</taxon>
        <taxon>rosids</taxon>
        <taxon>malvids</taxon>
        <taxon>Brassicales</taxon>
        <taxon>Brassicaceae</taxon>
        <taxon>Arabideae</taxon>
        <taxon>Arabis</taxon>
    </lineage>
</organism>
<feature type="region of interest" description="Disordered" evidence="1">
    <location>
        <begin position="210"/>
        <end position="254"/>
    </location>
</feature>